<feature type="domain" description="Transcription elongation factor Eaf N-terminal" evidence="10">
    <location>
        <begin position="13"/>
        <end position="109"/>
    </location>
</feature>
<keyword evidence="8" id="KW-0539">Nucleus</keyword>
<evidence type="ECO:0000256" key="4">
    <source>
        <dbReference type="ARBA" id="ARBA00022553"/>
    </source>
</evidence>
<dbReference type="GO" id="GO:0006368">
    <property type="term" value="P:transcription elongation by RNA polymerase II"/>
    <property type="evidence" value="ECO:0007669"/>
    <property type="project" value="InterPro"/>
</dbReference>
<dbReference type="GO" id="GO:0032783">
    <property type="term" value="C:super elongation complex"/>
    <property type="evidence" value="ECO:0007669"/>
    <property type="project" value="InterPro"/>
</dbReference>
<keyword evidence="4" id="KW-0597">Phosphoprotein</keyword>
<evidence type="ECO:0000313" key="12">
    <source>
        <dbReference type="Proteomes" id="UP000792457"/>
    </source>
</evidence>
<evidence type="ECO:0000256" key="9">
    <source>
        <dbReference type="ARBA" id="ARBA00025617"/>
    </source>
</evidence>
<gene>
    <name evidence="11" type="ORF">J437_LFUL004921</name>
</gene>
<name>A0A8K0K978_LADFU</name>
<dbReference type="Proteomes" id="UP000792457">
    <property type="component" value="Unassembled WGS sequence"/>
</dbReference>
<organism evidence="11 12">
    <name type="scientific">Ladona fulva</name>
    <name type="common">Scarce chaser dragonfly</name>
    <name type="synonym">Libellula fulva</name>
    <dbReference type="NCBI Taxonomy" id="123851"/>
    <lineage>
        <taxon>Eukaryota</taxon>
        <taxon>Metazoa</taxon>
        <taxon>Ecdysozoa</taxon>
        <taxon>Arthropoda</taxon>
        <taxon>Hexapoda</taxon>
        <taxon>Insecta</taxon>
        <taxon>Pterygota</taxon>
        <taxon>Palaeoptera</taxon>
        <taxon>Odonata</taxon>
        <taxon>Epiprocta</taxon>
        <taxon>Anisoptera</taxon>
        <taxon>Libelluloidea</taxon>
        <taxon>Libellulidae</taxon>
        <taxon>Ladona</taxon>
    </lineage>
</organism>
<reference evidence="11" key="2">
    <citation type="submission" date="2017-10" db="EMBL/GenBank/DDBJ databases">
        <title>Ladona fulva Genome sequencing and assembly.</title>
        <authorList>
            <person name="Murali S."/>
            <person name="Richards S."/>
            <person name="Bandaranaike D."/>
            <person name="Bellair M."/>
            <person name="Blankenburg K."/>
            <person name="Chao H."/>
            <person name="Dinh H."/>
            <person name="Doddapaneni H."/>
            <person name="Dugan-Rocha S."/>
            <person name="Elkadiri S."/>
            <person name="Gnanaolivu R."/>
            <person name="Hernandez B."/>
            <person name="Skinner E."/>
            <person name="Javaid M."/>
            <person name="Lee S."/>
            <person name="Li M."/>
            <person name="Ming W."/>
            <person name="Munidasa M."/>
            <person name="Muniz J."/>
            <person name="Nguyen L."/>
            <person name="Hughes D."/>
            <person name="Osuji N."/>
            <person name="Pu L.-L."/>
            <person name="Puazo M."/>
            <person name="Qu C."/>
            <person name="Quiroz J."/>
            <person name="Raj R."/>
            <person name="Weissenberger G."/>
            <person name="Xin Y."/>
            <person name="Zou X."/>
            <person name="Han Y."/>
            <person name="Worley K."/>
            <person name="Muzny D."/>
            <person name="Gibbs R."/>
        </authorList>
    </citation>
    <scope>NUCLEOTIDE SEQUENCE</scope>
    <source>
        <strain evidence="11">Sampled in the wild</strain>
    </source>
</reference>
<evidence type="ECO:0000256" key="7">
    <source>
        <dbReference type="ARBA" id="ARBA00023163"/>
    </source>
</evidence>
<dbReference type="InterPro" id="IPR027093">
    <property type="entry name" value="EAF_fam"/>
</dbReference>
<dbReference type="OrthoDB" id="125903at2759"/>
<accession>A0A8K0K978</accession>
<sequence length="192" mass="22189">MADKLGLGREVRELKLGPSFSNKGTAFHTIRYDFKPASVDLSKMATVDMGQFGSVTVTVPHLDGAGTPHTVFRGNRKEYTKECVLIIDRNTGEITLEKLSYNIQVKKTSHGRYYYYEIIYLRNFLRTVDNRNIVNYESCVQYLIIMNDVFLVKFECNDIFLTSHDYFGMLTWIKLCIHSVLWCRRSCSLVIS</sequence>
<dbReference type="PANTHER" id="PTHR15970:SF2">
    <property type="entry name" value="ELL-ASSOCIATED FACTOR EAF"/>
    <property type="match status" value="1"/>
</dbReference>
<keyword evidence="12" id="KW-1185">Reference proteome</keyword>
<comment type="similarity">
    <text evidence="2">Belongs to the EAF family.</text>
</comment>
<comment type="caution">
    <text evidence="11">The sequence shown here is derived from an EMBL/GenBank/DDBJ whole genome shotgun (WGS) entry which is preliminary data.</text>
</comment>
<evidence type="ECO:0000256" key="2">
    <source>
        <dbReference type="ARBA" id="ARBA00007798"/>
    </source>
</evidence>
<comment type="function">
    <text evidence="9">Promotes transcriptional elongation by Su(Tpl)/ELL. Essential for development.</text>
</comment>
<evidence type="ECO:0000259" key="10">
    <source>
        <dbReference type="Pfam" id="PF09816"/>
    </source>
</evidence>
<comment type="subcellular location">
    <subcellularLocation>
        <location evidence="1">Nucleus</location>
    </subcellularLocation>
</comment>
<dbReference type="InterPro" id="IPR019194">
    <property type="entry name" value="Tscrpt_elong_fac_Eaf_N"/>
</dbReference>
<evidence type="ECO:0000313" key="11">
    <source>
        <dbReference type="EMBL" id="KAG8229515.1"/>
    </source>
</evidence>
<proteinExistence type="inferred from homology"/>
<keyword evidence="5" id="KW-0805">Transcription regulation</keyword>
<dbReference type="AlphaFoldDB" id="A0A8K0K978"/>
<evidence type="ECO:0000256" key="1">
    <source>
        <dbReference type="ARBA" id="ARBA00004123"/>
    </source>
</evidence>
<evidence type="ECO:0000256" key="6">
    <source>
        <dbReference type="ARBA" id="ARBA00023159"/>
    </source>
</evidence>
<dbReference type="EMBL" id="KZ308433">
    <property type="protein sequence ID" value="KAG8229515.1"/>
    <property type="molecule type" value="Genomic_DNA"/>
</dbReference>
<evidence type="ECO:0000256" key="5">
    <source>
        <dbReference type="ARBA" id="ARBA00023015"/>
    </source>
</evidence>
<reference evidence="11" key="1">
    <citation type="submission" date="2013-04" db="EMBL/GenBank/DDBJ databases">
        <authorList>
            <person name="Qu J."/>
            <person name="Murali S.C."/>
            <person name="Bandaranaike D."/>
            <person name="Bellair M."/>
            <person name="Blankenburg K."/>
            <person name="Chao H."/>
            <person name="Dinh H."/>
            <person name="Doddapaneni H."/>
            <person name="Downs B."/>
            <person name="Dugan-Rocha S."/>
            <person name="Elkadiri S."/>
            <person name="Gnanaolivu R.D."/>
            <person name="Hernandez B."/>
            <person name="Javaid M."/>
            <person name="Jayaseelan J.C."/>
            <person name="Lee S."/>
            <person name="Li M."/>
            <person name="Ming W."/>
            <person name="Munidasa M."/>
            <person name="Muniz J."/>
            <person name="Nguyen L."/>
            <person name="Ongeri F."/>
            <person name="Osuji N."/>
            <person name="Pu L.-L."/>
            <person name="Puazo M."/>
            <person name="Qu C."/>
            <person name="Quiroz J."/>
            <person name="Raj R."/>
            <person name="Weissenberger G."/>
            <person name="Xin Y."/>
            <person name="Zou X."/>
            <person name="Han Y."/>
            <person name="Richards S."/>
            <person name="Worley K."/>
            <person name="Muzny D."/>
            <person name="Gibbs R."/>
        </authorList>
    </citation>
    <scope>NUCLEOTIDE SEQUENCE</scope>
    <source>
        <strain evidence="11">Sampled in the wild</strain>
    </source>
</reference>
<dbReference type="Pfam" id="PF09816">
    <property type="entry name" value="EAF"/>
    <property type="match status" value="1"/>
</dbReference>
<evidence type="ECO:0000256" key="3">
    <source>
        <dbReference type="ARBA" id="ARBA00021452"/>
    </source>
</evidence>
<protein>
    <recommendedName>
        <fullName evidence="3">Ell-associated factor Eaf</fullName>
    </recommendedName>
</protein>
<evidence type="ECO:0000256" key="8">
    <source>
        <dbReference type="ARBA" id="ARBA00023242"/>
    </source>
</evidence>
<dbReference type="PANTHER" id="PTHR15970">
    <property type="entry name" value="ELL-ASSOCIATED FACTOR EAF"/>
    <property type="match status" value="1"/>
</dbReference>
<keyword evidence="6" id="KW-0010">Activator</keyword>
<keyword evidence="7" id="KW-0804">Transcription</keyword>
<dbReference type="GO" id="GO:0003711">
    <property type="term" value="F:transcription elongation factor activity"/>
    <property type="evidence" value="ECO:0007669"/>
    <property type="project" value="TreeGrafter"/>
</dbReference>